<sequence length="82" mass="9613">MQVINDQSVLNQASAWGFSCERDLHNNWQIVPKLRTTSWKLQQNGERWLLLVDGVAQVNLHEPEAIAFLQRRWSNRSERKAV</sequence>
<accession>A0A951PMI0</accession>
<dbReference type="Proteomes" id="UP000753908">
    <property type="component" value="Unassembled WGS sequence"/>
</dbReference>
<gene>
    <name evidence="1" type="ORF">KME25_15800</name>
</gene>
<organism evidence="1 2">
    <name type="scientific">Symplocastrum torsivum CPER-KK1</name>
    <dbReference type="NCBI Taxonomy" id="450513"/>
    <lineage>
        <taxon>Bacteria</taxon>
        <taxon>Bacillati</taxon>
        <taxon>Cyanobacteriota</taxon>
        <taxon>Cyanophyceae</taxon>
        <taxon>Oscillatoriophycideae</taxon>
        <taxon>Oscillatoriales</taxon>
        <taxon>Microcoleaceae</taxon>
        <taxon>Symplocastrum</taxon>
    </lineage>
</organism>
<comment type="caution">
    <text evidence="1">The sequence shown here is derived from an EMBL/GenBank/DDBJ whole genome shotgun (WGS) entry which is preliminary data.</text>
</comment>
<reference evidence="1" key="1">
    <citation type="submission" date="2021-05" db="EMBL/GenBank/DDBJ databases">
        <authorList>
            <person name="Pietrasiak N."/>
            <person name="Ward R."/>
            <person name="Stajich J.E."/>
            <person name="Kurbessoian T."/>
        </authorList>
    </citation>
    <scope>NUCLEOTIDE SEQUENCE</scope>
    <source>
        <strain evidence="1">CPER-KK1</strain>
    </source>
</reference>
<evidence type="ECO:0000313" key="1">
    <source>
        <dbReference type="EMBL" id="MBW4545891.1"/>
    </source>
</evidence>
<dbReference type="EMBL" id="JAHHIF010000019">
    <property type="protein sequence ID" value="MBW4545891.1"/>
    <property type="molecule type" value="Genomic_DNA"/>
</dbReference>
<proteinExistence type="predicted"/>
<dbReference type="AlphaFoldDB" id="A0A951PMI0"/>
<protein>
    <submittedName>
        <fullName evidence="1">Uncharacterized protein</fullName>
    </submittedName>
</protein>
<evidence type="ECO:0000313" key="2">
    <source>
        <dbReference type="Proteomes" id="UP000753908"/>
    </source>
</evidence>
<name>A0A951PMI0_9CYAN</name>
<reference evidence="1" key="2">
    <citation type="journal article" date="2022" name="Microbiol. Resour. Announc.">
        <title>Metagenome Sequencing to Explore Phylogenomics of Terrestrial Cyanobacteria.</title>
        <authorList>
            <person name="Ward R.D."/>
            <person name="Stajich J.E."/>
            <person name="Johansen J.R."/>
            <person name="Huntemann M."/>
            <person name="Clum A."/>
            <person name="Foster B."/>
            <person name="Foster B."/>
            <person name="Roux S."/>
            <person name="Palaniappan K."/>
            <person name="Varghese N."/>
            <person name="Mukherjee S."/>
            <person name="Reddy T.B.K."/>
            <person name="Daum C."/>
            <person name="Copeland A."/>
            <person name="Chen I.A."/>
            <person name="Ivanova N.N."/>
            <person name="Kyrpides N.C."/>
            <person name="Shapiro N."/>
            <person name="Eloe-Fadrosh E.A."/>
            <person name="Pietrasiak N."/>
        </authorList>
    </citation>
    <scope>NUCLEOTIDE SEQUENCE</scope>
    <source>
        <strain evidence="1">CPER-KK1</strain>
    </source>
</reference>